<reference evidence="3 4" key="1">
    <citation type="journal article" date="2011" name="Genome Biol.">
        <title>Comparative genome sequence analysis underscores mycoparasitism as the ancestral life style of Trichoderma.</title>
        <authorList>
            <person name="Kubicek C.P."/>
            <person name="Herrera-Estrella A."/>
            <person name="Seidl-Seiboth V."/>
            <person name="Martinez D.A."/>
            <person name="Druzhinina I.S."/>
            <person name="Thon M."/>
            <person name="Zeilinger S."/>
            <person name="Casas-Flores S."/>
            <person name="Horwitz B.A."/>
            <person name="Mukherjee P.K."/>
            <person name="Mukherjee M."/>
            <person name="Kredics L."/>
            <person name="Alcaraz L.D."/>
            <person name="Aerts A."/>
            <person name="Antal Z."/>
            <person name="Atanasova L."/>
            <person name="Cervantes-Badillo M.G."/>
            <person name="Challacombe J."/>
            <person name="Chertkov O."/>
            <person name="McCluskey K."/>
            <person name="Coulpier F."/>
            <person name="Deshpande N."/>
            <person name="von Doehren H."/>
            <person name="Ebbole D.J."/>
            <person name="Esquivel-Naranjo E.U."/>
            <person name="Fekete E."/>
            <person name="Flipphi M."/>
            <person name="Glaser F."/>
            <person name="Gomez-Rodriguez E.Y."/>
            <person name="Gruber S."/>
            <person name="Han C."/>
            <person name="Henrissat B."/>
            <person name="Hermosa R."/>
            <person name="Hernandez-Onate M."/>
            <person name="Karaffa L."/>
            <person name="Kosti I."/>
            <person name="Le Crom S."/>
            <person name="Lindquist E."/>
            <person name="Lucas S."/>
            <person name="Luebeck M."/>
            <person name="Luebeck P.S."/>
            <person name="Margeot A."/>
            <person name="Metz B."/>
            <person name="Misra M."/>
            <person name="Nevalainen H."/>
            <person name="Omann M."/>
            <person name="Packer N."/>
            <person name="Perrone G."/>
            <person name="Uresti-Rivera E.E."/>
            <person name="Salamov A."/>
            <person name="Schmoll M."/>
            <person name="Seiboth B."/>
            <person name="Shapiro H."/>
            <person name="Sukno S."/>
            <person name="Tamayo-Ramos J.A."/>
            <person name="Tisch D."/>
            <person name="Wiest A."/>
            <person name="Wilkinson H.H."/>
            <person name="Zhang M."/>
            <person name="Coutinho P.M."/>
            <person name="Kenerley C.M."/>
            <person name="Monte E."/>
            <person name="Baker S.E."/>
            <person name="Grigoriev I.V."/>
        </authorList>
    </citation>
    <scope>NUCLEOTIDE SEQUENCE [LARGE SCALE GENOMIC DNA]</scope>
    <source>
        <strain evidence="4">ATCC 20476 / IMI 206040</strain>
    </source>
</reference>
<dbReference type="GeneID" id="25783656"/>
<dbReference type="Proteomes" id="UP000005426">
    <property type="component" value="Unassembled WGS sequence"/>
</dbReference>
<organism evidence="3 4">
    <name type="scientific">Hypocrea atroviridis (strain ATCC 20476 / IMI 206040)</name>
    <name type="common">Trichoderma atroviride</name>
    <dbReference type="NCBI Taxonomy" id="452589"/>
    <lineage>
        <taxon>Eukaryota</taxon>
        <taxon>Fungi</taxon>
        <taxon>Dikarya</taxon>
        <taxon>Ascomycota</taxon>
        <taxon>Pezizomycotina</taxon>
        <taxon>Sordariomycetes</taxon>
        <taxon>Hypocreomycetidae</taxon>
        <taxon>Hypocreales</taxon>
        <taxon>Hypocreaceae</taxon>
        <taxon>Trichoderma</taxon>
    </lineage>
</organism>
<sequence length="205" mass="22689">MFGRRRRPILGAAVLVGASSVAAKRAVQRQDMMSTQREMEIQYQVDARRREEEEQDRRTQRAVEEALKKSAAENQAAQPQQGAVASPPPQQQQQQQQQYNNPMPIQGHDSGYLSPGQQQAYMVPNMQQPEQLMRAPSPQPPAYYLSASPAPDARPKSAQGLGSAEPVQELRSRYCTQCGYACRDGDRFCAGCGARQGPQDTSVLI</sequence>
<accession>G9P8I8</accession>
<evidence type="ECO:0008006" key="5">
    <source>
        <dbReference type="Google" id="ProtNLM"/>
    </source>
</evidence>
<feature type="compositionally biased region" description="Basic and acidic residues" evidence="1">
    <location>
        <begin position="46"/>
        <end position="71"/>
    </location>
</feature>
<dbReference type="EMBL" id="ABDG02000027">
    <property type="protein sequence ID" value="EHK41766.1"/>
    <property type="molecule type" value="Genomic_DNA"/>
</dbReference>
<feature type="signal peptide" evidence="2">
    <location>
        <begin position="1"/>
        <end position="23"/>
    </location>
</feature>
<feature type="region of interest" description="Disordered" evidence="1">
    <location>
        <begin position="27"/>
        <end position="116"/>
    </location>
</feature>
<feature type="compositionally biased region" description="Low complexity" evidence="1">
    <location>
        <begin position="75"/>
        <end position="98"/>
    </location>
</feature>
<proteinExistence type="predicted"/>
<dbReference type="AlphaFoldDB" id="G9P8I8"/>
<feature type="chain" id="PRO_5003525640" description="Zinc-ribbon domain-containing protein" evidence="2">
    <location>
        <begin position="24"/>
        <end position="205"/>
    </location>
</feature>
<dbReference type="eggNOG" id="ENOG502T385">
    <property type="taxonomic scope" value="Eukaryota"/>
</dbReference>
<evidence type="ECO:0000313" key="4">
    <source>
        <dbReference type="Proteomes" id="UP000005426"/>
    </source>
</evidence>
<dbReference type="OrthoDB" id="4161192at2759"/>
<protein>
    <recommendedName>
        <fullName evidence="5">Zinc-ribbon domain-containing protein</fullName>
    </recommendedName>
</protein>
<dbReference type="HOGENOM" id="CLU_131621_0_0_1"/>
<dbReference type="KEGG" id="tatv:25783656"/>
<name>G9P8I8_HYPAI</name>
<dbReference type="OMA" id="DRFCRQC"/>
<evidence type="ECO:0000256" key="1">
    <source>
        <dbReference type="SAM" id="MobiDB-lite"/>
    </source>
</evidence>
<feature type="compositionally biased region" description="Low complexity" evidence="1">
    <location>
        <begin position="142"/>
        <end position="151"/>
    </location>
</feature>
<gene>
    <name evidence="3" type="ORF">TRIATDRAFT_321932</name>
</gene>
<keyword evidence="4" id="KW-1185">Reference proteome</keyword>
<comment type="caution">
    <text evidence="3">The sequence shown here is derived from an EMBL/GenBank/DDBJ whole genome shotgun (WGS) entry which is preliminary data.</text>
</comment>
<keyword evidence="2" id="KW-0732">Signal</keyword>
<feature type="region of interest" description="Disordered" evidence="1">
    <location>
        <begin position="131"/>
        <end position="165"/>
    </location>
</feature>
<evidence type="ECO:0000256" key="2">
    <source>
        <dbReference type="SAM" id="SignalP"/>
    </source>
</evidence>
<evidence type="ECO:0000313" key="3">
    <source>
        <dbReference type="EMBL" id="EHK41766.1"/>
    </source>
</evidence>